<organism evidence="2">
    <name type="scientific">marine sediment metagenome</name>
    <dbReference type="NCBI Taxonomy" id="412755"/>
    <lineage>
        <taxon>unclassified sequences</taxon>
        <taxon>metagenomes</taxon>
        <taxon>ecological metagenomes</taxon>
    </lineage>
</organism>
<dbReference type="SUPFAM" id="SSF52540">
    <property type="entry name" value="P-loop containing nucleoside triphosphate hydrolases"/>
    <property type="match status" value="1"/>
</dbReference>
<gene>
    <name evidence="2" type="ORF">LCGC14_0584320</name>
</gene>
<evidence type="ECO:0000313" key="2">
    <source>
        <dbReference type="EMBL" id="KKN55237.1"/>
    </source>
</evidence>
<evidence type="ECO:0008006" key="3">
    <source>
        <dbReference type="Google" id="ProtNLM"/>
    </source>
</evidence>
<feature type="compositionally biased region" description="Basic and acidic residues" evidence="1">
    <location>
        <begin position="319"/>
        <end position="334"/>
    </location>
</feature>
<dbReference type="AlphaFoldDB" id="A0A0F9RZ70"/>
<accession>A0A0F9RZ70</accession>
<comment type="caution">
    <text evidence="2">The sequence shown here is derived from an EMBL/GenBank/DDBJ whole genome shotgun (WGS) entry which is preliminary data.</text>
</comment>
<proteinExistence type="predicted"/>
<evidence type="ECO:0000256" key="1">
    <source>
        <dbReference type="SAM" id="MobiDB-lite"/>
    </source>
</evidence>
<reference evidence="2" key="1">
    <citation type="journal article" date="2015" name="Nature">
        <title>Complex archaea that bridge the gap between prokaryotes and eukaryotes.</title>
        <authorList>
            <person name="Spang A."/>
            <person name="Saw J.H."/>
            <person name="Jorgensen S.L."/>
            <person name="Zaremba-Niedzwiedzka K."/>
            <person name="Martijn J."/>
            <person name="Lind A.E."/>
            <person name="van Eijk R."/>
            <person name="Schleper C."/>
            <person name="Guy L."/>
            <person name="Ettema T.J."/>
        </authorList>
    </citation>
    <scope>NUCLEOTIDE SEQUENCE</scope>
</reference>
<sequence>MTWGVTLGGPDRAAPRQRLGYRLMDIFLHVGAHRTATTSFQHYLQANAGLIEALGIRVWGPSQARNGLFSGIFPKFRSAPNPISVKRACGRVSLQLENLSYAGTSKLLISEENMIGSARHCVRNAMLYPAIGERMARFDEIFGHRLKRVMLTLRAPDMWWSSAIAYTVSRGHTVPDQAAFASIAASPRSWRDVITDLACALPDTEIQVSTFEEYAGRPDALFARITDEPAPPNTQTFWRNRTPDLPALRGLLAQYGKPQNALPLTTCGRWQPFNDAQTQAMRETYADDLFWLAAGADGLATLTVDPTRKRAGASQPPGELKKGHNNDSRQRKMA</sequence>
<dbReference type="InterPro" id="IPR027417">
    <property type="entry name" value="P-loop_NTPase"/>
</dbReference>
<name>A0A0F9RZ70_9ZZZZ</name>
<protein>
    <recommendedName>
        <fullName evidence="3">Sulfotransferase domain-containing protein</fullName>
    </recommendedName>
</protein>
<dbReference type="EMBL" id="LAZR01000894">
    <property type="protein sequence ID" value="KKN55237.1"/>
    <property type="molecule type" value="Genomic_DNA"/>
</dbReference>
<feature type="region of interest" description="Disordered" evidence="1">
    <location>
        <begin position="307"/>
        <end position="334"/>
    </location>
</feature>